<organism evidence="4 5">
    <name type="scientific">Aphanomyces astaci</name>
    <name type="common">Crayfish plague agent</name>
    <dbReference type="NCBI Taxonomy" id="112090"/>
    <lineage>
        <taxon>Eukaryota</taxon>
        <taxon>Sar</taxon>
        <taxon>Stramenopiles</taxon>
        <taxon>Oomycota</taxon>
        <taxon>Saprolegniomycetes</taxon>
        <taxon>Saprolegniales</taxon>
        <taxon>Verrucalvaceae</taxon>
        <taxon>Aphanomyces</taxon>
    </lineage>
</organism>
<evidence type="ECO:0000256" key="2">
    <source>
        <dbReference type="SAM" id="MobiDB-lite"/>
    </source>
</evidence>
<evidence type="ECO:0000313" key="5">
    <source>
        <dbReference type="Proteomes" id="UP000285712"/>
    </source>
</evidence>
<dbReference type="AlphaFoldDB" id="A0A3R7B7I4"/>
<dbReference type="InterPro" id="IPR006600">
    <property type="entry name" value="HTH_CenpB_DNA-bd_dom"/>
</dbReference>
<dbReference type="Proteomes" id="UP000285712">
    <property type="component" value="Unassembled WGS sequence"/>
</dbReference>
<evidence type="ECO:0000256" key="1">
    <source>
        <dbReference type="ARBA" id="ARBA00023125"/>
    </source>
</evidence>
<sequence length="77" mass="8606">LKLAAAQRPGRLTVNPSPPVENPDVEAQVLVYFDTLRESDIAVSTTMLTMKALSIDPTFHEALPKLLSHWVYAFLNR</sequence>
<keyword evidence="1" id="KW-0238">DNA-binding</keyword>
<comment type="caution">
    <text evidence="4">The sequence shown here is derived from an EMBL/GenBank/DDBJ whole genome shotgun (WGS) entry which is preliminary data.</text>
</comment>
<accession>A0A3R7B7I4</accession>
<feature type="non-terminal residue" evidence="4">
    <location>
        <position position="1"/>
    </location>
</feature>
<reference evidence="4 5" key="1">
    <citation type="submission" date="2018-08" db="EMBL/GenBank/DDBJ databases">
        <title>Aphanomyces genome sequencing and annotation.</title>
        <authorList>
            <person name="Minardi D."/>
            <person name="Oidtmann B."/>
            <person name="Van Der Giezen M."/>
            <person name="Studholme D.J."/>
        </authorList>
    </citation>
    <scope>NUCLEOTIDE SEQUENCE [LARGE SCALE GENOMIC DNA]</scope>
    <source>
        <strain evidence="4 5">Sv</strain>
    </source>
</reference>
<evidence type="ECO:0000313" key="4">
    <source>
        <dbReference type="EMBL" id="RHZ00412.1"/>
    </source>
</evidence>
<name>A0A3R7B7I4_APHAT</name>
<gene>
    <name evidence="4" type="ORF">DYB35_012021</name>
</gene>
<feature type="region of interest" description="Disordered" evidence="2">
    <location>
        <begin position="1"/>
        <end position="20"/>
    </location>
</feature>
<dbReference type="GO" id="GO:0003677">
    <property type="term" value="F:DNA binding"/>
    <property type="evidence" value="ECO:0007669"/>
    <property type="project" value="UniProtKB-KW"/>
</dbReference>
<evidence type="ECO:0000259" key="3">
    <source>
        <dbReference type="Pfam" id="PF03221"/>
    </source>
</evidence>
<feature type="domain" description="HTH CENPB-type" evidence="3">
    <location>
        <begin position="22"/>
        <end position="77"/>
    </location>
</feature>
<dbReference type="EMBL" id="QUTG01001088">
    <property type="protein sequence ID" value="RHZ00412.1"/>
    <property type="molecule type" value="Genomic_DNA"/>
</dbReference>
<proteinExistence type="predicted"/>
<protein>
    <recommendedName>
        <fullName evidence="3">HTH CENPB-type domain-containing protein</fullName>
    </recommendedName>
</protein>
<dbReference type="Pfam" id="PF03221">
    <property type="entry name" value="HTH_Tnp_Tc5"/>
    <property type="match status" value="1"/>
</dbReference>